<dbReference type="PANTHER" id="PTHR46401:SF2">
    <property type="entry name" value="GLYCOSYLTRANSFERASE WBBK-RELATED"/>
    <property type="match status" value="1"/>
</dbReference>
<evidence type="ECO:0000259" key="3">
    <source>
        <dbReference type="Pfam" id="PF13439"/>
    </source>
</evidence>
<proteinExistence type="predicted"/>
<gene>
    <name evidence="4" type="ORF">ACFSKP_15600</name>
</gene>
<evidence type="ECO:0000313" key="5">
    <source>
        <dbReference type="Proteomes" id="UP001597374"/>
    </source>
</evidence>
<dbReference type="InterPro" id="IPR001296">
    <property type="entry name" value="Glyco_trans_1"/>
</dbReference>
<organism evidence="4 5">
    <name type="scientific">Pontibacter ruber</name>
    <dbReference type="NCBI Taxonomy" id="1343895"/>
    <lineage>
        <taxon>Bacteria</taxon>
        <taxon>Pseudomonadati</taxon>
        <taxon>Bacteroidota</taxon>
        <taxon>Cytophagia</taxon>
        <taxon>Cytophagales</taxon>
        <taxon>Hymenobacteraceae</taxon>
        <taxon>Pontibacter</taxon>
    </lineage>
</organism>
<evidence type="ECO:0000313" key="4">
    <source>
        <dbReference type="EMBL" id="MFD2247690.1"/>
    </source>
</evidence>
<evidence type="ECO:0000256" key="1">
    <source>
        <dbReference type="ARBA" id="ARBA00022679"/>
    </source>
</evidence>
<dbReference type="RefSeq" id="WP_250430757.1">
    <property type="nucleotide sequence ID" value="NZ_JALPRR010000003.1"/>
</dbReference>
<accession>A0ABW5D341</accession>
<keyword evidence="5" id="KW-1185">Reference proteome</keyword>
<dbReference type="CDD" id="cd03809">
    <property type="entry name" value="GT4_MtfB-like"/>
    <property type="match status" value="1"/>
</dbReference>
<dbReference type="InterPro" id="IPR028098">
    <property type="entry name" value="Glyco_trans_4-like_N"/>
</dbReference>
<keyword evidence="1" id="KW-0808">Transferase</keyword>
<reference evidence="5" key="1">
    <citation type="journal article" date="2019" name="Int. J. Syst. Evol. Microbiol.">
        <title>The Global Catalogue of Microorganisms (GCM) 10K type strain sequencing project: providing services to taxonomists for standard genome sequencing and annotation.</title>
        <authorList>
            <consortium name="The Broad Institute Genomics Platform"/>
            <consortium name="The Broad Institute Genome Sequencing Center for Infectious Disease"/>
            <person name="Wu L."/>
            <person name="Ma J."/>
        </authorList>
    </citation>
    <scope>NUCLEOTIDE SEQUENCE [LARGE SCALE GENOMIC DNA]</scope>
    <source>
        <strain evidence="5">CGMCC 4.1782</strain>
    </source>
</reference>
<evidence type="ECO:0000259" key="2">
    <source>
        <dbReference type="Pfam" id="PF00534"/>
    </source>
</evidence>
<protein>
    <submittedName>
        <fullName evidence="4">Glycosyltransferase family 4 protein</fullName>
    </submittedName>
</protein>
<feature type="domain" description="Glycosyltransferase subfamily 4-like N-terminal" evidence="3">
    <location>
        <begin position="15"/>
        <end position="174"/>
    </location>
</feature>
<dbReference type="Pfam" id="PF00534">
    <property type="entry name" value="Glycos_transf_1"/>
    <property type="match status" value="1"/>
</dbReference>
<dbReference type="SUPFAM" id="SSF53756">
    <property type="entry name" value="UDP-Glycosyltransferase/glycogen phosphorylase"/>
    <property type="match status" value="1"/>
</dbReference>
<dbReference type="PANTHER" id="PTHR46401">
    <property type="entry name" value="GLYCOSYLTRANSFERASE WBBK-RELATED"/>
    <property type="match status" value="1"/>
</dbReference>
<name>A0ABW5D341_9BACT</name>
<comment type="caution">
    <text evidence="4">The sequence shown here is derived from an EMBL/GenBank/DDBJ whole genome shotgun (WGS) entry which is preliminary data.</text>
</comment>
<feature type="domain" description="Glycosyl transferase family 1" evidence="2">
    <location>
        <begin position="190"/>
        <end position="344"/>
    </location>
</feature>
<dbReference type="EMBL" id="JBHUIM010000002">
    <property type="protein sequence ID" value="MFD2247690.1"/>
    <property type="molecule type" value="Genomic_DNA"/>
</dbReference>
<dbReference type="Gene3D" id="3.40.50.2000">
    <property type="entry name" value="Glycogen Phosphorylase B"/>
    <property type="match status" value="2"/>
</dbReference>
<dbReference type="Pfam" id="PF13439">
    <property type="entry name" value="Glyco_transf_4"/>
    <property type="match status" value="1"/>
</dbReference>
<sequence length="368" mass="42115">MRVLFDHQIFSTQTYGGISRYFFELMQQFENNKLVDFEVGLTFTNNAYLPQLKSKSFSPFFPARNFRGKGRLMYEYNRYVSARILKNKKIDLVHPTYYNAAILGRLGQVPFVLTCHDLIHERYQHKYENLNDVNLSQKKKLLEKAAAVIAVSENTKKDIVEYYKIPEEKIEVIYLASSLSPSIQDPTLKQNLPEQYLLFVGNRALYKNFQSYLRAISSLFRKYNNLHLICAGGGSFNKEELTLIATLRLQNRIRQVAINDEKLSTLYRHATAFVFPSLYEGFGIPVVEAFSCGCPALLSNTSSLPEVGGKAALYFDPTSAEEMIHATEQILENTELRNIYAQKGVARATNFQWQTTAECTGNLYHAIV</sequence>
<dbReference type="Proteomes" id="UP001597374">
    <property type="component" value="Unassembled WGS sequence"/>
</dbReference>